<dbReference type="Proteomes" id="UP000308530">
    <property type="component" value="Chromosome"/>
</dbReference>
<reference evidence="3 4" key="1">
    <citation type="submission" date="2020-06" db="EMBL/GenBank/DDBJ databases">
        <title>Genome sequence of Rhizobium sp strain ADMK78.</title>
        <authorList>
            <person name="Rahi P."/>
        </authorList>
    </citation>
    <scope>NUCLEOTIDE SEQUENCE [LARGE SCALE GENOMIC DNA]</scope>
    <source>
        <strain evidence="3 4">ADMK78</strain>
    </source>
</reference>
<evidence type="ECO:0000313" key="4">
    <source>
        <dbReference type="Proteomes" id="UP000308530"/>
    </source>
</evidence>
<sequence>MVEAIDRLVAGLQRLGYYASGIARHAVPASWYSRWRDEIMVGLGNSPDVDLLFERANYYNRLTPGTLPLPQVPLSKIDRSRSRYFLDFDQYLRFFERDLRVDYIYGDVTTIPDKAAIVKSRPVGGDNQNSVLLNLDKFRHFRTFRDGISWDQKIPKVVWRGSLNNPLRRALVARHADSPFADVGHVGEVKEGLSPRPFLSPADQLSFRYILSIEGFDVATNLKWIMASGSVCLMPQSRFETWFMEGRLTPGHHFVAVRDDFADLEEKIDMLESSPDLAAEIVRNANAYFASFRDRRIERLVSLLVLQKYFEATDQLAPGPLSHRFFA</sequence>
<protein>
    <submittedName>
        <fullName evidence="3">Lipopolysaccharide biosynthesis protein</fullName>
    </submittedName>
</protein>
<dbReference type="InterPro" id="IPR006598">
    <property type="entry name" value="CAP10"/>
</dbReference>
<dbReference type="SMART" id="SM00672">
    <property type="entry name" value="CAP10"/>
    <property type="match status" value="1"/>
</dbReference>
<gene>
    <name evidence="3" type="ORF">FE840_004130</name>
</gene>
<evidence type="ECO:0000259" key="2">
    <source>
        <dbReference type="SMART" id="SM00672"/>
    </source>
</evidence>
<accession>A0ABX6QKK8</accession>
<name>A0ABX6QKK8_9HYPH</name>
<dbReference type="Pfam" id="PF05686">
    <property type="entry name" value="Glyco_transf_90"/>
    <property type="match status" value="1"/>
</dbReference>
<evidence type="ECO:0000313" key="3">
    <source>
        <dbReference type="EMBL" id="QLF68797.1"/>
    </source>
</evidence>
<keyword evidence="1" id="KW-0808">Transferase</keyword>
<dbReference type="PANTHER" id="PTHR12203">
    <property type="entry name" value="KDEL LYS-ASP-GLU-LEU CONTAINING - RELATED"/>
    <property type="match status" value="1"/>
</dbReference>
<dbReference type="PANTHER" id="PTHR12203:SF35">
    <property type="entry name" value="PROTEIN O-GLUCOSYLTRANSFERASE 1"/>
    <property type="match status" value="1"/>
</dbReference>
<feature type="domain" description="Glycosyl transferase CAP10" evidence="2">
    <location>
        <begin position="45"/>
        <end position="310"/>
    </location>
</feature>
<organism evidence="3 4">
    <name type="scientific">Peteryoungia desertarenae</name>
    <dbReference type="NCBI Taxonomy" id="1813451"/>
    <lineage>
        <taxon>Bacteria</taxon>
        <taxon>Pseudomonadati</taxon>
        <taxon>Pseudomonadota</taxon>
        <taxon>Alphaproteobacteria</taxon>
        <taxon>Hyphomicrobiales</taxon>
        <taxon>Rhizobiaceae</taxon>
        <taxon>Peteryoungia</taxon>
    </lineage>
</organism>
<dbReference type="InterPro" id="IPR051091">
    <property type="entry name" value="O-Glucosyltr/Glycosyltrsf_90"/>
</dbReference>
<dbReference type="RefSeq" id="WP_138286988.1">
    <property type="nucleotide sequence ID" value="NZ_CP058350.1"/>
</dbReference>
<proteinExistence type="predicted"/>
<dbReference type="EMBL" id="CP058350">
    <property type="protein sequence ID" value="QLF68797.1"/>
    <property type="molecule type" value="Genomic_DNA"/>
</dbReference>
<evidence type="ECO:0000256" key="1">
    <source>
        <dbReference type="ARBA" id="ARBA00022679"/>
    </source>
</evidence>
<keyword evidence="4" id="KW-1185">Reference proteome</keyword>